<dbReference type="AlphaFoldDB" id="G8X2Z3"/>
<reference evidence="3" key="1">
    <citation type="submission" date="2011-12" db="EMBL/GenBank/DDBJ databases">
        <title>Complete genome sequence of Streptomyces cattleya strain DSM 46488.</title>
        <authorList>
            <person name="Ou H.-Y."/>
            <person name="Li P."/>
            <person name="Zhao C."/>
            <person name="O'Hagan D."/>
            <person name="Deng Z."/>
        </authorList>
    </citation>
    <scope>NUCLEOTIDE SEQUENCE [LARGE SCALE GENOMIC DNA]</scope>
    <source>
        <strain evidence="3">ATCC 35852 / DSM 46488 / JCM 4925 / NBRC 14057 / NRRL 8057</strain>
    </source>
</reference>
<feature type="compositionally biased region" description="Gly residues" evidence="1">
    <location>
        <begin position="1"/>
        <end position="19"/>
    </location>
</feature>
<feature type="compositionally biased region" description="Basic residues" evidence="1">
    <location>
        <begin position="37"/>
        <end position="48"/>
    </location>
</feature>
<dbReference type="HOGENOM" id="CLU_1795341_0_0_11"/>
<sequence length="144" mass="14763">MPRFRGGPGATGAASGAGGRVRKVTSGPRARCGGGRGVRRRPPVRRLPGRAPVPVAPRRQDRSRARSRAATAPGRSLPAPGPLPRGGSLGLVNRPAPACSRRGRPLPVPESARAQPAPGAEALRPNEPSRTGPLPAREPAGNRG</sequence>
<evidence type="ECO:0000313" key="2">
    <source>
        <dbReference type="EMBL" id="AEW96125.1"/>
    </source>
</evidence>
<dbReference type="KEGG" id="scy:SCATT_37540"/>
<feature type="region of interest" description="Disordered" evidence="1">
    <location>
        <begin position="1"/>
        <end position="144"/>
    </location>
</feature>
<gene>
    <name evidence="2" type="ordered locus">SCATT_37540</name>
</gene>
<protein>
    <submittedName>
        <fullName evidence="2">Uncharacterized protein</fullName>
    </submittedName>
</protein>
<evidence type="ECO:0000256" key="1">
    <source>
        <dbReference type="SAM" id="MobiDB-lite"/>
    </source>
</evidence>
<accession>G8X2Z3</accession>
<dbReference type="Proteomes" id="UP000007842">
    <property type="component" value="Chromosome"/>
</dbReference>
<proteinExistence type="predicted"/>
<evidence type="ECO:0000313" key="3">
    <source>
        <dbReference type="Proteomes" id="UP000007842"/>
    </source>
</evidence>
<name>G8X2Z3_STREN</name>
<organism evidence="2 3">
    <name type="scientific">Streptantibioticus cattleyicolor (strain ATCC 35852 / DSM 46488 / JCM 4925 / NBRC 14057 / NRRL 8057)</name>
    <name type="common">Streptomyces cattleya</name>
    <dbReference type="NCBI Taxonomy" id="1003195"/>
    <lineage>
        <taxon>Bacteria</taxon>
        <taxon>Bacillati</taxon>
        <taxon>Actinomycetota</taxon>
        <taxon>Actinomycetes</taxon>
        <taxon>Kitasatosporales</taxon>
        <taxon>Streptomycetaceae</taxon>
        <taxon>Streptantibioticus</taxon>
    </lineage>
</organism>
<dbReference type="EMBL" id="CP003219">
    <property type="protein sequence ID" value="AEW96125.1"/>
    <property type="molecule type" value="Genomic_DNA"/>
</dbReference>
<keyword evidence="3" id="KW-1185">Reference proteome</keyword>
<feature type="compositionally biased region" description="Low complexity" evidence="1">
    <location>
        <begin position="68"/>
        <end position="78"/>
    </location>
</feature>
<dbReference type="STRING" id="1003195.SCATT_37540"/>
<dbReference type="PATRIC" id="fig|1003195.29.peg.3749"/>